<proteinExistence type="predicted"/>
<evidence type="ECO:0000256" key="1">
    <source>
        <dbReference type="SAM" id="MobiDB-lite"/>
    </source>
</evidence>
<evidence type="ECO:0000313" key="3">
    <source>
        <dbReference type="Proteomes" id="UP001292094"/>
    </source>
</evidence>
<name>A0AAE1TWZ9_9EUCA</name>
<feature type="region of interest" description="Disordered" evidence="1">
    <location>
        <begin position="72"/>
        <end position="107"/>
    </location>
</feature>
<feature type="region of interest" description="Disordered" evidence="1">
    <location>
        <begin position="1"/>
        <end position="21"/>
    </location>
</feature>
<organism evidence="2 3">
    <name type="scientific">Petrolisthes manimaculis</name>
    <dbReference type="NCBI Taxonomy" id="1843537"/>
    <lineage>
        <taxon>Eukaryota</taxon>
        <taxon>Metazoa</taxon>
        <taxon>Ecdysozoa</taxon>
        <taxon>Arthropoda</taxon>
        <taxon>Crustacea</taxon>
        <taxon>Multicrustacea</taxon>
        <taxon>Malacostraca</taxon>
        <taxon>Eumalacostraca</taxon>
        <taxon>Eucarida</taxon>
        <taxon>Decapoda</taxon>
        <taxon>Pleocyemata</taxon>
        <taxon>Anomura</taxon>
        <taxon>Galatheoidea</taxon>
        <taxon>Porcellanidae</taxon>
        <taxon>Petrolisthes</taxon>
    </lineage>
</organism>
<accession>A0AAE1TWZ9</accession>
<sequence>MPRLVTRGWRAKEGRDGMSTPTEKTIVETLKGPAEEKKRAVRVLYFSQKDNGSFVSCQNIYAWPDLPTLMPSPSPYTDTDTLTTTTTHDHPHHPLPLSPPTTTLISH</sequence>
<feature type="compositionally biased region" description="Low complexity" evidence="1">
    <location>
        <begin position="75"/>
        <end position="86"/>
    </location>
</feature>
<keyword evidence="3" id="KW-1185">Reference proteome</keyword>
<dbReference type="Proteomes" id="UP001292094">
    <property type="component" value="Unassembled WGS sequence"/>
</dbReference>
<reference evidence="2" key="1">
    <citation type="submission" date="2023-11" db="EMBL/GenBank/DDBJ databases">
        <title>Genome assemblies of two species of porcelain crab, Petrolisthes cinctipes and Petrolisthes manimaculis (Anomura: Porcellanidae).</title>
        <authorList>
            <person name="Angst P."/>
        </authorList>
    </citation>
    <scope>NUCLEOTIDE SEQUENCE</scope>
    <source>
        <strain evidence="2">PB745_02</strain>
        <tissue evidence="2">Gill</tissue>
    </source>
</reference>
<dbReference type="EMBL" id="JAWZYT010002826">
    <property type="protein sequence ID" value="KAK4301788.1"/>
    <property type="molecule type" value="Genomic_DNA"/>
</dbReference>
<protein>
    <submittedName>
        <fullName evidence="2">Uncharacterized protein</fullName>
    </submittedName>
</protein>
<comment type="caution">
    <text evidence="2">The sequence shown here is derived from an EMBL/GenBank/DDBJ whole genome shotgun (WGS) entry which is preliminary data.</text>
</comment>
<dbReference type="AlphaFoldDB" id="A0AAE1TWZ9"/>
<gene>
    <name evidence="2" type="ORF">Pmani_026096</name>
</gene>
<evidence type="ECO:0000313" key="2">
    <source>
        <dbReference type="EMBL" id="KAK4301788.1"/>
    </source>
</evidence>